<dbReference type="Gene3D" id="1.20.120.1810">
    <property type="match status" value="1"/>
</dbReference>
<dbReference type="InterPro" id="IPR007630">
    <property type="entry name" value="RNA_pol_sigma70_r4"/>
</dbReference>
<evidence type="ECO:0000259" key="7">
    <source>
        <dbReference type="PROSITE" id="PS00715"/>
    </source>
</evidence>
<feature type="domain" description="RNA polymerase sigma-70" evidence="7">
    <location>
        <begin position="207"/>
        <end position="220"/>
    </location>
</feature>
<dbReference type="InterPro" id="IPR007627">
    <property type="entry name" value="RNA_pol_sigma70_r2"/>
</dbReference>
<evidence type="ECO:0000256" key="2">
    <source>
        <dbReference type="ARBA" id="ARBA00023015"/>
    </source>
</evidence>
<keyword evidence="4" id="KW-0238">DNA-binding</keyword>
<dbReference type="PANTHER" id="PTHR30603:SF60">
    <property type="entry name" value="RNA POLYMERASE SIGMA FACTOR RPOD"/>
    <property type="match status" value="1"/>
</dbReference>
<protein>
    <submittedName>
        <fullName evidence="8">RNA polymerase nonessential primary-like sigma factor</fullName>
    </submittedName>
</protein>
<dbReference type="PRINTS" id="PR00046">
    <property type="entry name" value="SIGMA70FCT"/>
</dbReference>
<dbReference type="GO" id="GO:0016987">
    <property type="term" value="F:sigma factor activity"/>
    <property type="evidence" value="ECO:0007669"/>
    <property type="project" value="UniProtKB-KW"/>
</dbReference>
<name>A0A0P7ZVV8_9CYAN</name>
<dbReference type="GO" id="GO:0003677">
    <property type="term" value="F:DNA binding"/>
    <property type="evidence" value="ECO:0007669"/>
    <property type="project" value="UniProtKB-KW"/>
</dbReference>
<feature type="compositionally biased region" description="Low complexity" evidence="6">
    <location>
        <begin position="30"/>
        <end position="42"/>
    </location>
</feature>
<dbReference type="PROSITE" id="PS00715">
    <property type="entry name" value="SIGMA70_1"/>
    <property type="match status" value="1"/>
</dbReference>
<evidence type="ECO:0000313" key="9">
    <source>
        <dbReference type="Proteomes" id="UP000050465"/>
    </source>
</evidence>
<dbReference type="Pfam" id="PF00140">
    <property type="entry name" value="Sigma70_r1_2"/>
    <property type="match status" value="1"/>
</dbReference>
<dbReference type="PANTHER" id="PTHR30603">
    <property type="entry name" value="RNA POLYMERASE SIGMA FACTOR RPO"/>
    <property type="match status" value="1"/>
</dbReference>
<dbReference type="NCBIfam" id="TIGR02937">
    <property type="entry name" value="sigma70-ECF"/>
    <property type="match status" value="1"/>
</dbReference>
<comment type="caution">
    <text evidence="8">The sequence shown here is derived from an EMBL/GenBank/DDBJ whole genome shotgun (WGS) entry which is preliminary data.</text>
</comment>
<dbReference type="SUPFAM" id="SSF88659">
    <property type="entry name" value="Sigma3 and sigma4 domains of RNA polymerase sigma factors"/>
    <property type="match status" value="2"/>
</dbReference>
<dbReference type="EMBL" id="LJZR01000019">
    <property type="protein sequence ID" value="KPQ34494.1"/>
    <property type="molecule type" value="Genomic_DNA"/>
</dbReference>
<evidence type="ECO:0000256" key="5">
    <source>
        <dbReference type="ARBA" id="ARBA00023163"/>
    </source>
</evidence>
<dbReference type="FunFam" id="1.10.601.10:FF:000001">
    <property type="entry name" value="RNA polymerase sigma factor SigA"/>
    <property type="match status" value="1"/>
</dbReference>
<organism evidence="8 9">
    <name type="scientific">Phormidesmis priestleyi Ana</name>
    <dbReference type="NCBI Taxonomy" id="1666911"/>
    <lineage>
        <taxon>Bacteria</taxon>
        <taxon>Bacillati</taxon>
        <taxon>Cyanobacteriota</taxon>
        <taxon>Cyanophyceae</taxon>
        <taxon>Leptolyngbyales</taxon>
        <taxon>Leptolyngbyaceae</taxon>
        <taxon>Phormidesmis</taxon>
    </lineage>
</organism>
<evidence type="ECO:0000256" key="3">
    <source>
        <dbReference type="ARBA" id="ARBA00023082"/>
    </source>
</evidence>
<dbReference type="Pfam" id="PF04542">
    <property type="entry name" value="Sigma70_r2"/>
    <property type="match status" value="1"/>
</dbReference>
<dbReference type="InterPro" id="IPR050239">
    <property type="entry name" value="Sigma-70_RNA_pol_init_factors"/>
</dbReference>
<dbReference type="CDD" id="cd06171">
    <property type="entry name" value="Sigma70_r4"/>
    <property type="match status" value="1"/>
</dbReference>
<dbReference type="InterPro" id="IPR013324">
    <property type="entry name" value="RNA_pol_sigma_r3/r4-like"/>
</dbReference>
<keyword evidence="2" id="KW-0805">Transcription regulation</keyword>
<accession>A0A0P7ZVV8</accession>
<dbReference type="Gene3D" id="1.10.10.10">
    <property type="entry name" value="Winged helix-like DNA-binding domain superfamily/Winged helix DNA-binding domain"/>
    <property type="match status" value="2"/>
</dbReference>
<evidence type="ECO:0000313" key="8">
    <source>
        <dbReference type="EMBL" id="KPQ34494.1"/>
    </source>
</evidence>
<feature type="region of interest" description="Disordered" evidence="6">
    <location>
        <begin position="1"/>
        <end position="51"/>
    </location>
</feature>
<dbReference type="Proteomes" id="UP000050465">
    <property type="component" value="Unassembled WGS sequence"/>
</dbReference>
<gene>
    <name evidence="8" type="primary">rpoS-2</name>
    <name evidence="8" type="ORF">HLUCCA11_14440</name>
</gene>
<keyword evidence="3" id="KW-0731">Sigma factor</keyword>
<dbReference type="NCBIfam" id="TIGR02997">
    <property type="entry name" value="Sig70-cyanoRpoD"/>
    <property type="match status" value="1"/>
</dbReference>
<dbReference type="AlphaFoldDB" id="A0A0P7ZVV8"/>
<comment type="similarity">
    <text evidence="1">Belongs to the sigma-70 factor family.</text>
</comment>
<dbReference type="Pfam" id="PF04539">
    <property type="entry name" value="Sigma70_r3"/>
    <property type="match status" value="1"/>
</dbReference>
<dbReference type="InterPro" id="IPR017848">
    <property type="entry name" value="RNA_pol_sigma_RpoD/SigA_cyanob"/>
</dbReference>
<dbReference type="GO" id="GO:0006352">
    <property type="term" value="P:DNA-templated transcription initiation"/>
    <property type="evidence" value="ECO:0007669"/>
    <property type="project" value="InterPro"/>
</dbReference>
<dbReference type="InterPro" id="IPR000943">
    <property type="entry name" value="RNA_pol_sigma70"/>
</dbReference>
<reference evidence="8 9" key="1">
    <citation type="submission" date="2015-09" db="EMBL/GenBank/DDBJ databases">
        <title>Identification and resolution of microdiversity through metagenomic sequencing of parallel consortia.</title>
        <authorList>
            <person name="Nelson W.C."/>
            <person name="Romine M.F."/>
            <person name="Lindemann S.R."/>
        </authorList>
    </citation>
    <scope>NUCLEOTIDE SEQUENCE [LARGE SCALE GENOMIC DNA]</scope>
    <source>
        <strain evidence="8">Ana</strain>
    </source>
</reference>
<dbReference type="SUPFAM" id="SSF88946">
    <property type="entry name" value="Sigma2 domain of RNA polymerase sigma factors"/>
    <property type="match status" value="1"/>
</dbReference>
<dbReference type="InterPro" id="IPR014284">
    <property type="entry name" value="RNA_pol_sigma-70_dom"/>
</dbReference>
<dbReference type="InterPro" id="IPR007624">
    <property type="entry name" value="RNA_pol_sigma70_r3"/>
</dbReference>
<evidence type="ECO:0000256" key="1">
    <source>
        <dbReference type="ARBA" id="ARBA00007788"/>
    </source>
</evidence>
<dbReference type="InterPro" id="IPR036388">
    <property type="entry name" value="WH-like_DNA-bd_sf"/>
</dbReference>
<proteinExistence type="inferred from homology"/>
<keyword evidence="5" id="KW-0804">Transcription</keyword>
<dbReference type="InterPro" id="IPR009042">
    <property type="entry name" value="RNA_pol_sigma70_r1_2"/>
</dbReference>
<dbReference type="InterPro" id="IPR013325">
    <property type="entry name" value="RNA_pol_sigma_r2"/>
</dbReference>
<sequence length="416" mass="46864">MVSTSKARIDNQGADKGQGFEMFQPKSNLKTSATGSKAASAKDVSVEEKMVENKETIKTATTKTETKAATKKTSKRKAKPLYTTDAVRAYLHEIGRVPLLTHEDEIVLGKQVQKLMALLEIKTSLEAQIPVAEETTEEIAKETAADSTAVVEVSDKDWAEAAGMTEAELNKALRRGQRAKRKMIEANLRLVVAVAKKYQKRNLEFLDLIQEGTLGLERGVEKFDPMKGYKFSTYAYWWIRQAITRAIAQQARTIRLPIHITEKLNKIKRVQRELSQALGRSPNAAEIGMELELEPKQVREYLSIARQPISLDVRIGENQDTELRDLLEDEGASPEDYTVQQSLRQDIFRMLSELTPQQQEVVNLRFGLDDGTPLSLAKVGQRMGISRERVRQLEQQALKHLRRRKSSVNGYLEAAS</sequence>
<dbReference type="Pfam" id="PF04545">
    <property type="entry name" value="Sigma70_r4"/>
    <property type="match status" value="1"/>
</dbReference>
<evidence type="ECO:0000256" key="6">
    <source>
        <dbReference type="SAM" id="MobiDB-lite"/>
    </source>
</evidence>
<dbReference type="STRING" id="1666911.HLUCCA11_14440"/>
<evidence type="ECO:0000256" key="4">
    <source>
        <dbReference type="ARBA" id="ARBA00023125"/>
    </source>
</evidence>
<dbReference type="PATRIC" id="fig|1666911.3.peg.140"/>